<sequence length="92" mass="9655">MFQILSTILPETRRVKVCSRDISICFIRVTGGAAVFIGSVLAGNFQWTAGVGGGGVGCAVEPHGCTFDFKAMGREAIANAKPVIKAAKLEKI</sequence>
<evidence type="ECO:0000313" key="1">
    <source>
        <dbReference type="EMBL" id="CAK9134534.1"/>
    </source>
</evidence>
<gene>
    <name evidence="1" type="ORF">ILEXP_LOCUS1468</name>
</gene>
<dbReference type="Proteomes" id="UP001642360">
    <property type="component" value="Unassembled WGS sequence"/>
</dbReference>
<evidence type="ECO:0000313" key="2">
    <source>
        <dbReference type="Proteomes" id="UP001642360"/>
    </source>
</evidence>
<accession>A0ABC8QPA3</accession>
<dbReference type="Gene3D" id="4.10.1110.10">
    <property type="entry name" value="AN1-like Zinc finger"/>
    <property type="match status" value="1"/>
</dbReference>
<dbReference type="SUPFAM" id="SSF118310">
    <property type="entry name" value="AN1-like Zinc finger"/>
    <property type="match status" value="1"/>
</dbReference>
<keyword evidence="2" id="KW-1185">Reference proteome</keyword>
<protein>
    <submittedName>
        <fullName evidence="1">Uncharacterized protein</fullName>
    </submittedName>
</protein>
<name>A0ABC8QPA3_9AQUA</name>
<dbReference type="InterPro" id="IPR035896">
    <property type="entry name" value="AN1-like_Znf"/>
</dbReference>
<comment type="caution">
    <text evidence="1">The sequence shown here is derived from an EMBL/GenBank/DDBJ whole genome shotgun (WGS) entry which is preliminary data.</text>
</comment>
<dbReference type="AlphaFoldDB" id="A0ABC8QPA3"/>
<reference evidence="1 2" key="1">
    <citation type="submission" date="2024-02" db="EMBL/GenBank/DDBJ databases">
        <authorList>
            <person name="Vignale AGUSTIN F."/>
            <person name="Sosa J E."/>
            <person name="Modenutti C."/>
        </authorList>
    </citation>
    <scope>NUCLEOTIDE SEQUENCE [LARGE SCALE GENOMIC DNA]</scope>
</reference>
<dbReference type="EMBL" id="CAUOFW020000470">
    <property type="protein sequence ID" value="CAK9134534.1"/>
    <property type="molecule type" value="Genomic_DNA"/>
</dbReference>
<organism evidence="1 2">
    <name type="scientific">Ilex paraguariensis</name>
    <name type="common">yerba mate</name>
    <dbReference type="NCBI Taxonomy" id="185542"/>
    <lineage>
        <taxon>Eukaryota</taxon>
        <taxon>Viridiplantae</taxon>
        <taxon>Streptophyta</taxon>
        <taxon>Embryophyta</taxon>
        <taxon>Tracheophyta</taxon>
        <taxon>Spermatophyta</taxon>
        <taxon>Magnoliopsida</taxon>
        <taxon>eudicotyledons</taxon>
        <taxon>Gunneridae</taxon>
        <taxon>Pentapetalae</taxon>
        <taxon>asterids</taxon>
        <taxon>campanulids</taxon>
        <taxon>Aquifoliales</taxon>
        <taxon>Aquifoliaceae</taxon>
        <taxon>Ilex</taxon>
    </lineage>
</organism>
<proteinExistence type="predicted"/>